<dbReference type="PANTHER" id="PTHR47926:SF436">
    <property type="entry name" value="PENTATRICOPEPTIDE REPEAT-CONTAINING PROTEIN ELI1, CHLOROPLASTIC-LIKE ISOFORM X2"/>
    <property type="match status" value="1"/>
</dbReference>
<dbReference type="InterPro" id="IPR011990">
    <property type="entry name" value="TPR-like_helical_dom_sf"/>
</dbReference>
<gene>
    <name evidence="4" type="ORF">LIER_08530</name>
</gene>
<feature type="repeat" description="PPR" evidence="3">
    <location>
        <begin position="82"/>
        <end position="116"/>
    </location>
</feature>
<dbReference type="Pfam" id="PF01535">
    <property type="entry name" value="PPR"/>
    <property type="match status" value="6"/>
</dbReference>
<evidence type="ECO:0000313" key="4">
    <source>
        <dbReference type="EMBL" id="GAA0149321.1"/>
    </source>
</evidence>
<organism evidence="4 5">
    <name type="scientific">Lithospermum erythrorhizon</name>
    <name type="common">Purple gromwell</name>
    <name type="synonym">Lithospermum officinale var. erythrorhizon</name>
    <dbReference type="NCBI Taxonomy" id="34254"/>
    <lineage>
        <taxon>Eukaryota</taxon>
        <taxon>Viridiplantae</taxon>
        <taxon>Streptophyta</taxon>
        <taxon>Embryophyta</taxon>
        <taxon>Tracheophyta</taxon>
        <taxon>Spermatophyta</taxon>
        <taxon>Magnoliopsida</taxon>
        <taxon>eudicotyledons</taxon>
        <taxon>Gunneridae</taxon>
        <taxon>Pentapetalae</taxon>
        <taxon>asterids</taxon>
        <taxon>lamiids</taxon>
        <taxon>Boraginales</taxon>
        <taxon>Boraginaceae</taxon>
        <taxon>Boraginoideae</taxon>
        <taxon>Lithospermeae</taxon>
        <taxon>Lithospermum</taxon>
    </lineage>
</organism>
<dbReference type="Gene3D" id="1.25.40.10">
    <property type="entry name" value="Tetratricopeptide repeat domain"/>
    <property type="match status" value="3"/>
</dbReference>
<name>A0AAV3PEA5_LITER</name>
<dbReference type="EMBL" id="BAABME010001384">
    <property type="protein sequence ID" value="GAA0149321.1"/>
    <property type="molecule type" value="Genomic_DNA"/>
</dbReference>
<dbReference type="InterPro" id="IPR046848">
    <property type="entry name" value="E_motif"/>
</dbReference>
<proteinExistence type="inferred from homology"/>
<dbReference type="Pfam" id="PF12854">
    <property type="entry name" value="PPR_1"/>
    <property type="match status" value="1"/>
</dbReference>
<protein>
    <recommendedName>
        <fullName evidence="6">Pentatricopeptide repeat-containing protein</fullName>
    </recommendedName>
</protein>
<feature type="repeat" description="PPR" evidence="3">
    <location>
        <begin position="315"/>
        <end position="349"/>
    </location>
</feature>
<keyword evidence="5" id="KW-1185">Reference proteome</keyword>
<keyword evidence="2" id="KW-0677">Repeat</keyword>
<comment type="caution">
    <text evidence="4">The sequence shown here is derived from an EMBL/GenBank/DDBJ whole genome shotgun (WGS) entry which is preliminary data.</text>
</comment>
<accession>A0AAV3PEA5</accession>
<dbReference type="Pfam" id="PF20431">
    <property type="entry name" value="E_motif"/>
    <property type="match status" value="1"/>
</dbReference>
<dbReference type="NCBIfam" id="TIGR00756">
    <property type="entry name" value="PPR"/>
    <property type="match status" value="3"/>
</dbReference>
<dbReference type="AlphaFoldDB" id="A0AAV3PEA5"/>
<dbReference type="Pfam" id="PF13041">
    <property type="entry name" value="PPR_2"/>
    <property type="match status" value="1"/>
</dbReference>
<dbReference type="InterPro" id="IPR002885">
    <property type="entry name" value="PPR_rpt"/>
</dbReference>
<dbReference type="FunFam" id="1.25.40.10:FF:000348">
    <property type="entry name" value="Pentatricopeptide repeat-containing protein chloroplastic"/>
    <property type="match status" value="1"/>
</dbReference>
<feature type="repeat" description="PPR" evidence="3">
    <location>
        <begin position="183"/>
        <end position="217"/>
    </location>
</feature>
<evidence type="ECO:0000313" key="5">
    <source>
        <dbReference type="Proteomes" id="UP001454036"/>
    </source>
</evidence>
<dbReference type="GO" id="GO:0003729">
    <property type="term" value="F:mRNA binding"/>
    <property type="evidence" value="ECO:0007669"/>
    <property type="project" value="UniProtKB-ARBA"/>
</dbReference>
<dbReference type="GO" id="GO:0009451">
    <property type="term" value="P:RNA modification"/>
    <property type="evidence" value="ECO:0007669"/>
    <property type="project" value="InterPro"/>
</dbReference>
<dbReference type="PANTHER" id="PTHR47926">
    <property type="entry name" value="PENTATRICOPEPTIDE REPEAT-CONTAINING PROTEIN"/>
    <property type="match status" value="1"/>
</dbReference>
<evidence type="ECO:0000256" key="3">
    <source>
        <dbReference type="PROSITE-ProRule" id="PRU00708"/>
    </source>
</evidence>
<evidence type="ECO:0008006" key="6">
    <source>
        <dbReference type="Google" id="ProtNLM"/>
    </source>
</evidence>
<dbReference type="PROSITE" id="PS51375">
    <property type="entry name" value="PPR"/>
    <property type="match status" value="3"/>
</dbReference>
<dbReference type="FunFam" id="1.25.40.10:FF:000690">
    <property type="entry name" value="Pentatricopeptide repeat-containing protein"/>
    <property type="match status" value="1"/>
</dbReference>
<comment type="similarity">
    <text evidence="1">Belongs to the PPR family. PCMP-H subfamily.</text>
</comment>
<dbReference type="Proteomes" id="UP001454036">
    <property type="component" value="Unassembled WGS sequence"/>
</dbReference>
<evidence type="ECO:0000256" key="2">
    <source>
        <dbReference type="ARBA" id="ARBA00022737"/>
    </source>
</evidence>
<reference evidence="4 5" key="1">
    <citation type="submission" date="2024-01" db="EMBL/GenBank/DDBJ databases">
        <title>The complete chloroplast genome sequence of Lithospermum erythrorhizon: insights into the phylogenetic relationship among Boraginaceae species and the maternal lineages of purple gromwells.</title>
        <authorList>
            <person name="Okada T."/>
            <person name="Watanabe K."/>
        </authorList>
    </citation>
    <scope>NUCLEOTIDE SEQUENCE [LARGE SCALE GENOMIC DNA]</scope>
</reference>
<dbReference type="InterPro" id="IPR046960">
    <property type="entry name" value="PPR_At4g14850-like_plant"/>
</dbReference>
<evidence type="ECO:0000256" key="1">
    <source>
        <dbReference type="ARBA" id="ARBA00006643"/>
    </source>
</evidence>
<sequence length="526" mass="59303">MLIRCRQASHLLNTLKHNCKTIKQVLQIHAQAITRGIFLIHPHILHNQILHSFTKNLQTYPPDPKISLHYVTNLFNIISNPNTFCYNNIIRAHTLLSNPQNALMYFKKMLQFSIPPGTHTYPFTLKACAQIKSLSLVKTLHCQTTKNGFLADVYVFNSLIHIYALSSEVESAYKVFDESCHRDLVSYNAMIDGFVKCGEVDKARELFDQMSTKDAVSWGTILSGYAKMNRRREAIELFEQMMLLNTRPDNIALISVLSACAQLGELEKGMIIHDYVLRNGIELDEYLTTGLVDMYAKCGLVEKAREIFELCHKKNVFTWNALLVGLAMNGDGKLVLDYFSRMVESGTRPDGVTILGVLVGCSHAGLVNEARRIFNEMECIYGIPPELKHYGCMADLLGRAGLTKEAMEMIEAMPIKGDVFVWGGLLGGCRLHGEVEMAEKAAEHLMELKPEDGGAYSILANMYVNAERWDDLVKIRKLRDCRSIKKIAGCSMIQLNGITHEFVAGDDLHPETDEIYMVLNGLEQHH</sequence>
<dbReference type="SUPFAM" id="SSF48452">
    <property type="entry name" value="TPR-like"/>
    <property type="match status" value="1"/>
</dbReference>